<keyword evidence="3" id="KW-0560">Oxidoreductase</keyword>
<evidence type="ECO:0000313" key="6">
    <source>
        <dbReference type="EMBL" id="MBB5618739.1"/>
    </source>
</evidence>
<dbReference type="InterPro" id="IPR011251">
    <property type="entry name" value="Luciferase-like_dom"/>
</dbReference>
<evidence type="ECO:0000256" key="3">
    <source>
        <dbReference type="ARBA" id="ARBA00023002"/>
    </source>
</evidence>
<keyword evidence="1" id="KW-0285">Flavoprotein</keyword>
<dbReference type="PANTHER" id="PTHR42847:SF4">
    <property type="entry name" value="ALKANESULFONATE MONOOXYGENASE-RELATED"/>
    <property type="match status" value="1"/>
</dbReference>
<gene>
    <name evidence="6" type="ORF">BJ959_002235</name>
</gene>
<feature type="domain" description="Luciferase-like" evidence="5">
    <location>
        <begin position="7"/>
        <end position="247"/>
    </location>
</feature>
<dbReference type="EMBL" id="JACHBS010000001">
    <property type="protein sequence ID" value="MBB5618739.1"/>
    <property type="molecule type" value="Genomic_DNA"/>
</dbReference>
<dbReference type="InterPro" id="IPR036661">
    <property type="entry name" value="Luciferase-like_sf"/>
</dbReference>
<keyword evidence="2" id="KW-0288">FMN</keyword>
<dbReference type="GO" id="GO:0046306">
    <property type="term" value="P:alkanesulfonate catabolic process"/>
    <property type="evidence" value="ECO:0007669"/>
    <property type="project" value="TreeGrafter"/>
</dbReference>
<dbReference type="Gene3D" id="3.20.20.30">
    <property type="entry name" value="Luciferase-like domain"/>
    <property type="match status" value="1"/>
</dbReference>
<evidence type="ECO:0000259" key="5">
    <source>
        <dbReference type="Pfam" id="PF00296"/>
    </source>
</evidence>
<dbReference type="SUPFAM" id="SSF51679">
    <property type="entry name" value="Bacterial luciferase-like"/>
    <property type="match status" value="1"/>
</dbReference>
<evidence type="ECO:0000313" key="7">
    <source>
        <dbReference type="Proteomes" id="UP000552883"/>
    </source>
</evidence>
<protein>
    <submittedName>
        <fullName evidence="6">Alkanesulfonate monooxygenase SsuD/methylene tetrahydromethanopterin reductase-like flavin-dependent oxidoreductase (Luciferase family)</fullName>
    </submittedName>
</protein>
<sequence>MSIRWVMVLTENDAIVDARDLGGLVELSVTAERHGVDAVMLSDHIALGPSAGANGVMANLRDYAAPGNQDPATAWPSSLVLMSAIAQATTTLRLVAGAIIFPLRHPLLLAKDLGTLDLLAQGRLVVLPTVSWHKDEYAALGVPFHRRGAILDEQLDIVARAWRGGPVRHEGEFYRFDDVWLEPGPFRPGGPPLWFGGQGMHPPLVRRLVRYGSGLNPFGTLTADDLARLERAMAEAGRAMSELELVGGIRGRFDGPDAVADLDEALAALPRQVEQGYTSICFKPAMFCRTVDEVPELIARLHAAGAALSA</sequence>
<dbReference type="OrthoDB" id="7903015at2"/>
<dbReference type="AlphaFoldDB" id="A0A840XS40"/>
<organism evidence="6 7">
    <name type="scientific">Microcella frigidaquae</name>
    <dbReference type="NCBI Taxonomy" id="424758"/>
    <lineage>
        <taxon>Bacteria</taxon>
        <taxon>Bacillati</taxon>
        <taxon>Actinomycetota</taxon>
        <taxon>Actinomycetes</taxon>
        <taxon>Micrococcales</taxon>
        <taxon>Microbacteriaceae</taxon>
        <taxon>Microcella</taxon>
    </lineage>
</organism>
<dbReference type="PANTHER" id="PTHR42847">
    <property type="entry name" value="ALKANESULFONATE MONOOXYGENASE"/>
    <property type="match status" value="1"/>
</dbReference>
<dbReference type="RefSeq" id="WP_153981929.1">
    <property type="nucleotide sequence ID" value="NZ_BAAANZ010000003.1"/>
</dbReference>
<keyword evidence="4 6" id="KW-0503">Monooxygenase</keyword>
<evidence type="ECO:0000256" key="4">
    <source>
        <dbReference type="ARBA" id="ARBA00023033"/>
    </source>
</evidence>
<dbReference type="Pfam" id="PF00296">
    <property type="entry name" value="Bac_luciferase"/>
    <property type="match status" value="1"/>
</dbReference>
<dbReference type="InterPro" id="IPR050172">
    <property type="entry name" value="SsuD_RutA_monooxygenase"/>
</dbReference>
<dbReference type="GO" id="GO:0008726">
    <property type="term" value="F:alkanesulfonate monooxygenase activity"/>
    <property type="evidence" value="ECO:0007669"/>
    <property type="project" value="TreeGrafter"/>
</dbReference>
<comment type="caution">
    <text evidence="6">The sequence shown here is derived from an EMBL/GenBank/DDBJ whole genome shotgun (WGS) entry which is preliminary data.</text>
</comment>
<reference evidence="6 7" key="1">
    <citation type="submission" date="2020-08" db="EMBL/GenBank/DDBJ databases">
        <title>Sequencing the genomes of 1000 actinobacteria strains.</title>
        <authorList>
            <person name="Klenk H.-P."/>
        </authorList>
    </citation>
    <scope>NUCLEOTIDE SEQUENCE [LARGE SCALE GENOMIC DNA]</scope>
    <source>
        <strain evidence="6 7">DSM 23889</strain>
    </source>
</reference>
<dbReference type="Proteomes" id="UP000552883">
    <property type="component" value="Unassembled WGS sequence"/>
</dbReference>
<keyword evidence="7" id="KW-1185">Reference proteome</keyword>
<proteinExistence type="predicted"/>
<accession>A0A840XS40</accession>
<evidence type="ECO:0000256" key="2">
    <source>
        <dbReference type="ARBA" id="ARBA00022643"/>
    </source>
</evidence>
<evidence type="ECO:0000256" key="1">
    <source>
        <dbReference type="ARBA" id="ARBA00022630"/>
    </source>
</evidence>
<name>A0A840XS40_9MICO</name>